<dbReference type="HOGENOM" id="CLU_079569_1_0_6"/>
<evidence type="ECO:0000313" key="7">
    <source>
        <dbReference type="EMBL" id="EEY93514.1"/>
    </source>
</evidence>
<evidence type="ECO:0000256" key="1">
    <source>
        <dbReference type="ARBA" id="ARBA00004651"/>
    </source>
</evidence>
<keyword evidence="3 6" id="KW-0812">Transmembrane</keyword>
<accession>D0SI42</accession>
<gene>
    <name evidence="7" type="ORF">HMPREF0026_00790</name>
</gene>
<evidence type="ECO:0000256" key="4">
    <source>
        <dbReference type="ARBA" id="ARBA00022989"/>
    </source>
</evidence>
<dbReference type="GO" id="GO:0015171">
    <property type="term" value="F:amino acid transmembrane transporter activity"/>
    <property type="evidence" value="ECO:0007669"/>
    <property type="project" value="TreeGrafter"/>
</dbReference>
<evidence type="ECO:0000256" key="5">
    <source>
        <dbReference type="ARBA" id="ARBA00023136"/>
    </source>
</evidence>
<dbReference type="PANTHER" id="PTHR30086">
    <property type="entry name" value="ARGININE EXPORTER PROTEIN ARGO"/>
    <property type="match status" value="1"/>
</dbReference>
<keyword evidence="5 6" id="KW-0472">Membrane</keyword>
<keyword evidence="2" id="KW-1003">Cell membrane</keyword>
<dbReference type="InterPro" id="IPR001123">
    <property type="entry name" value="LeuE-type"/>
</dbReference>
<dbReference type="Proteomes" id="UP000018442">
    <property type="component" value="Unassembled WGS sequence"/>
</dbReference>
<dbReference type="Pfam" id="PF01810">
    <property type="entry name" value="LysE"/>
    <property type="match status" value="1"/>
</dbReference>
<feature type="transmembrane region" description="Helical" evidence="6">
    <location>
        <begin position="40"/>
        <end position="63"/>
    </location>
</feature>
<dbReference type="GO" id="GO:0005886">
    <property type="term" value="C:plasma membrane"/>
    <property type="evidence" value="ECO:0007669"/>
    <property type="project" value="UniProtKB-SubCell"/>
</dbReference>
<dbReference type="GO" id="GO:0033228">
    <property type="term" value="P:cysteine export across plasma membrane"/>
    <property type="evidence" value="ECO:0007669"/>
    <property type="project" value="TreeGrafter"/>
</dbReference>
<feature type="transmembrane region" description="Helical" evidence="6">
    <location>
        <begin position="70"/>
        <end position="88"/>
    </location>
</feature>
<keyword evidence="4 6" id="KW-1133">Transmembrane helix</keyword>
<comment type="subcellular location">
    <subcellularLocation>
        <location evidence="1">Cell membrane</location>
        <topology evidence="1">Multi-pass membrane protein</topology>
    </subcellularLocation>
</comment>
<proteinExistence type="predicted"/>
<evidence type="ECO:0000256" key="6">
    <source>
        <dbReference type="SAM" id="Phobius"/>
    </source>
</evidence>
<reference evidence="8" key="1">
    <citation type="journal article" date="2012" name="PLoS ONE">
        <title>The success of Acinetobacter species; genetic, metabolic and virulence attributes.</title>
        <authorList>
            <person name="Peleg A.Y."/>
            <person name="de Breij A."/>
            <person name="Adams M.D."/>
            <person name="Cerqueira G.M."/>
            <person name="Mocali S."/>
            <person name="Galardini M."/>
            <person name="Nibbering P.H."/>
            <person name="Earl A.M."/>
            <person name="Ward D.V."/>
            <person name="Paterson D.L."/>
            <person name="Seifert H."/>
            <person name="Dijkshoorn L."/>
        </authorList>
    </citation>
    <scope>NUCLEOTIDE SEQUENCE [LARGE SCALE GENOMIC DNA]</scope>
    <source>
        <strain evidence="8">SH205</strain>
    </source>
</reference>
<protein>
    <submittedName>
        <fullName evidence="7">Cysteine/O-acetylserine efflux family protein</fullName>
    </submittedName>
</protein>
<organism evidence="7 8">
    <name type="scientific">Acinetobacter junii SH205</name>
    <dbReference type="NCBI Taxonomy" id="575587"/>
    <lineage>
        <taxon>Bacteria</taxon>
        <taxon>Pseudomonadati</taxon>
        <taxon>Pseudomonadota</taxon>
        <taxon>Gammaproteobacteria</taxon>
        <taxon>Moraxellales</taxon>
        <taxon>Moraxellaceae</taxon>
        <taxon>Acinetobacter</taxon>
    </lineage>
</organism>
<evidence type="ECO:0000313" key="8">
    <source>
        <dbReference type="Proteomes" id="UP000018442"/>
    </source>
</evidence>
<dbReference type="PANTHER" id="PTHR30086:SF20">
    <property type="entry name" value="ARGININE EXPORTER PROTEIN ARGO-RELATED"/>
    <property type="match status" value="1"/>
</dbReference>
<sequence>MSLLTFFSFVVYSIVTSITPGPNNIMLAASGLNFGFQRSIPHILGIGFGFGVMVMLVGFGIGATLGQSPLMYEILKIVGIVYLLYLAYKIYCAGRVDGEEKPLSFMGGCLISVG</sequence>
<dbReference type="AlphaFoldDB" id="D0SI42"/>
<evidence type="ECO:0000256" key="3">
    <source>
        <dbReference type="ARBA" id="ARBA00022692"/>
    </source>
</evidence>
<dbReference type="EMBL" id="GG705011">
    <property type="protein sequence ID" value="EEY93514.1"/>
    <property type="molecule type" value="Genomic_DNA"/>
</dbReference>
<evidence type="ECO:0000256" key="2">
    <source>
        <dbReference type="ARBA" id="ARBA00022475"/>
    </source>
</evidence>
<name>D0SI42_ACIJU</name>